<protein>
    <recommendedName>
        <fullName evidence="2">ShKT domain-containing protein</fullName>
    </recommendedName>
</protein>
<organism evidence="3 4">
    <name type="scientific">Thalassiosira oceanica</name>
    <name type="common">Marine diatom</name>
    <dbReference type="NCBI Taxonomy" id="159749"/>
    <lineage>
        <taxon>Eukaryota</taxon>
        <taxon>Sar</taxon>
        <taxon>Stramenopiles</taxon>
        <taxon>Ochrophyta</taxon>
        <taxon>Bacillariophyta</taxon>
        <taxon>Coscinodiscophyceae</taxon>
        <taxon>Thalassiosirophycidae</taxon>
        <taxon>Thalassiosirales</taxon>
        <taxon>Thalassiosiraceae</taxon>
        <taxon>Thalassiosira</taxon>
    </lineage>
</organism>
<evidence type="ECO:0000313" key="3">
    <source>
        <dbReference type="EMBL" id="EJK60405.1"/>
    </source>
</evidence>
<feature type="compositionally biased region" description="Low complexity" evidence="1">
    <location>
        <begin position="423"/>
        <end position="438"/>
    </location>
</feature>
<keyword evidence="4" id="KW-1185">Reference proteome</keyword>
<feature type="domain" description="ShKT" evidence="2">
    <location>
        <begin position="555"/>
        <end position="587"/>
    </location>
</feature>
<dbReference type="Pfam" id="PF01549">
    <property type="entry name" value="ShK"/>
    <property type="match status" value="1"/>
</dbReference>
<dbReference type="Proteomes" id="UP000266841">
    <property type="component" value="Unassembled WGS sequence"/>
</dbReference>
<gene>
    <name evidence="3" type="ORF">THAOC_19249</name>
</gene>
<feature type="compositionally biased region" description="Low complexity" evidence="1">
    <location>
        <begin position="459"/>
        <end position="483"/>
    </location>
</feature>
<evidence type="ECO:0000313" key="4">
    <source>
        <dbReference type="Proteomes" id="UP000266841"/>
    </source>
</evidence>
<evidence type="ECO:0000259" key="2">
    <source>
        <dbReference type="Pfam" id="PF01549"/>
    </source>
</evidence>
<feature type="compositionally biased region" description="Gly residues" evidence="1">
    <location>
        <begin position="439"/>
        <end position="448"/>
    </location>
</feature>
<feature type="region of interest" description="Disordered" evidence="1">
    <location>
        <begin position="423"/>
        <end position="556"/>
    </location>
</feature>
<feature type="compositionally biased region" description="Basic and acidic residues" evidence="1">
    <location>
        <begin position="494"/>
        <end position="518"/>
    </location>
</feature>
<reference evidence="3 4" key="1">
    <citation type="journal article" date="2012" name="Genome Biol.">
        <title>Genome and low-iron response of an oceanic diatom adapted to chronic iron limitation.</title>
        <authorList>
            <person name="Lommer M."/>
            <person name="Specht M."/>
            <person name="Roy A.S."/>
            <person name="Kraemer L."/>
            <person name="Andreson R."/>
            <person name="Gutowska M.A."/>
            <person name="Wolf J."/>
            <person name="Bergner S.V."/>
            <person name="Schilhabel M.B."/>
            <person name="Klostermeier U.C."/>
            <person name="Beiko R.G."/>
            <person name="Rosenstiel P."/>
            <person name="Hippler M."/>
            <person name="Laroche J."/>
        </authorList>
    </citation>
    <scope>NUCLEOTIDE SEQUENCE [LARGE SCALE GENOMIC DNA]</scope>
    <source>
        <strain evidence="3 4">CCMP1005</strain>
    </source>
</reference>
<dbReference type="OMA" id="WPSASTN"/>
<comment type="caution">
    <text evidence="3">The sequence shown here is derived from an EMBL/GenBank/DDBJ whole genome shotgun (WGS) entry which is preliminary data.</text>
</comment>
<feature type="region of interest" description="Disordered" evidence="1">
    <location>
        <begin position="383"/>
        <end position="407"/>
    </location>
</feature>
<feature type="non-terminal residue" evidence="3">
    <location>
        <position position="636"/>
    </location>
</feature>
<name>K0S556_THAOC</name>
<dbReference type="EMBL" id="AGNL01021140">
    <property type="protein sequence ID" value="EJK60405.1"/>
    <property type="molecule type" value="Genomic_DNA"/>
</dbReference>
<dbReference type="AlphaFoldDB" id="K0S556"/>
<feature type="compositionally biased region" description="Basic and acidic residues" evidence="1">
    <location>
        <begin position="314"/>
        <end position="327"/>
    </location>
</feature>
<proteinExistence type="predicted"/>
<dbReference type="eggNOG" id="ENOG502RVF3">
    <property type="taxonomic scope" value="Eukaryota"/>
</dbReference>
<feature type="compositionally biased region" description="Basic residues" evidence="1">
    <location>
        <begin position="63"/>
        <end position="72"/>
    </location>
</feature>
<feature type="region of interest" description="Disordered" evidence="1">
    <location>
        <begin position="314"/>
        <end position="362"/>
    </location>
</feature>
<feature type="compositionally biased region" description="Basic and acidic residues" evidence="1">
    <location>
        <begin position="172"/>
        <end position="206"/>
    </location>
</feature>
<evidence type="ECO:0000256" key="1">
    <source>
        <dbReference type="SAM" id="MobiDB-lite"/>
    </source>
</evidence>
<feature type="compositionally biased region" description="Basic and acidic residues" evidence="1">
    <location>
        <begin position="221"/>
        <end position="242"/>
    </location>
</feature>
<sequence>MLRPPRRPRDSGDISNGSDDGDSGYLDAVALWPTAREDGDRRRRPLEALPQRGRHGQEEARRRRERGRRHGRAGQAQGRPRGRCRRRYDRDDRDDSRHDNPVRSDAHRRRRIPRQVDDAPGRVTRRLRLDPGRRAGARGNPRRRRVGPRRGRPVREQRQRLGVPVRPSVGPERQRRERRRPEAGHDEVLHGRREREHEPGRRDGRGGRVRRVGASGRRGRQRGELHGEGREDEGHDHGRADHAVPVQGQRPLPLQAARDLDRGGRGRGRRVARRGRRRGPHEGLQGGGRPGQGEERELPVLVRARPVRGEGVVHRLPWEAREGRAGPDGDGGADSATEGADGEEDVRREATLSPLRRRPDPACVRGKFANAVIRLAEGSSDRLWLRPDDDDDDDYGEGGGRPATRPRTIWTRTTAWWTWASAARSWAAAPSSSARPAGRGAGRGGGTAGDAAAGRRDGASVPRGAAGRVPRPGGGAACRPPRFGGEGVPPPEARGGHGPDEDEGDGVRHPAAEDDGRGRRGGGKAEGGGGEEEGARRSLGQPAEEVIQVASSGKDLSEECREWAERGDCGPNGRPYFMQKNCPESCNNHKKETKHVDDDDETFHDLSARYASGKRFEFDNLEGYVTVIVNTARMCD</sequence>
<feature type="compositionally biased region" description="Basic and acidic residues" evidence="1">
    <location>
        <begin position="88"/>
        <end position="105"/>
    </location>
</feature>
<feature type="compositionally biased region" description="Basic residues" evidence="1">
    <location>
        <begin position="140"/>
        <end position="152"/>
    </location>
</feature>
<accession>K0S556</accession>
<dbReference type="InterPro" id="IPR003582">
    <property type="entry name" value="ShKT_dom"/>
</dbReference>
<feature type="compositionally biased region" description="Basic residues" evidence="1">
    <location>
        <begin position="265"/>
        <end position="279"/>
    </location>
</feature>
<feature type="region of interest" description="Disordered" evidence="1">
    <location>
        <begin position="1"/>
        <end position="302"/>
    </location>
</feature>